<dbReference type="EMBL" id="NKUJ01000052">
    <property type="protein sequence ID" value="RMJ16140.1"/>
    <property type="molecule type" value="Genomic_DNA"/>
</dbReference>
<feature type="compositionally biased region" description="Basic and acidic residues" evidence="1">
    <location>
        <begin position="26"/>
        <end position="52"/>
    </location>
</feature>
<keyword evidence="3" id="KW-1185">Reference proteome</keyword>
<sequence>MPRDNHRRRASGFERSRRSSQPRFNPYERSRPVSEGRSVTDDQDRNARETLRRILATIGQRANGPQAEEGTVLEQEARELMDSLMTIDQHRSQRLEQHLEQGRRESLQRQERRRRRRGRSDHTRSLQRFSTLRQMPGTIQQQLEELAVPPAPPNSIADMDLPSPLANFTTDMDLSLPSSTDEAIDEQPTWEFEDWFDGEYLDQLMKDYLHLEGQELVEEVTRQVEQLNLASNLPQ</sequence>
<name>A0A3M2SEZ0_9HYPO</name>
<dbReference type="AlphaFoldDB" id="A0A3M2SEZ0"/>
<gene>
    <name evidence="2" type="ORF">CDV36_004182</name>
</gene>
<organism evidence="2 3">
    <name type="scientific">Fusarium kuroshium</name>
    <dbReference type="NCBI Taxonomy" id="2010991"/>
    <lineage>
        <taxon>Eukaryota</taxon>
        <taxon>Fungi</taxon>
        <taxon>Dikarya</taxon>
        <taxon>Ascomycota</taxon>
        <taxon>Pezizomycotina</taxon>
        <taxon>Sordariomycetes</taxon>
        <taxon>Hypocreomycetidae</taxon>
        <taxon>Hypocreales</taxon>
        <taxon>Nectriaceae</taxon>
        <taxon>Fusarium</taxon>
        <taxon>Fusarium solani species complex</taxon>
    </lineage>
</organism>
<dbReference type="Proteomes" id="UP000277212">
    <property type="component" value="Unassembled WGS sequence"/>
</dbReference>
<feature type="compositionally biased region" description="Basic residues" evidence="1">
    <location>
        <begin position="1"/>
        <end position="10"/>
    </location>
</feature>
<comment type="caution">
    <text evidence="2">The sequence shown here is derived from an EMBL/GenBank/DDBJ whole genome shotgun (WGS) entry which is preliminary data.</text>
</comment>
<evidence type="ECO:0000313" key="2">
    <source>
        <dbReference type="EMBL" id="RMJ16140.1"/>
    </source>
</evidence>
<accession>A0A3M2SEZ0</accession>
<reference evidence="2 3" key="1">
    <citation type="submission" date="2017-06" db="EMBL/GenBank/DDBJ databases">
        <title>Comparative genomic analysis of Ambrosia Fusariam Clade fungi.</title>
        <authorList>
            <person name="Stajich J.E."/>
            <person name="Carrillo J."/>
            <person name="Kijimoto T."/>
            <person name="Eskalen A."/>
            <person name="O'Donnell K."/>
            <person name="Kasson M."/>
        </authorList>
    </citation>
    <scope>NUCLEOTIDE SEQUENCE [LARGE SCALE GENOMIC DNA]</scope>
    <source>
        <strain evidence="2">UCR3666</strain>
    </source>
</reference>
<protein>
    <submittedName>
        <fullName evidence="2">Uncharacterized protein</fullName>
    </submittedName>
</protein>
<evidence type="ECO:0000313" key="3">
    <source>
        <dbReference type="Proteomes" id="UP000277212"/>
    </source>
</evidence>
<feature type="compositionally biased region" description="Basic and acidic residues" evidence="1">
    <location>
        <begin position="97"/>
        <end position="110"/>
    </location>
</feature>
<evidence type="ECO:0000256" key="1">
    <source>
        <dbReference type="SAM" id="MobiDB-lite"/>
    </source>
</evidence>
<proteinExistence type="predicted"/>
<feature type="region of interest" description="Disordered" evidence="1">
    <location>
        <begin position="1"/>
        <end position="72"/>
    </location>
</feature>
<feature type="region of interest" description="Disordered" evidence="1">
    <location>
        <begin position="97"/>
        <end position="126"/>
    </location>
</feature>
<dbReference type="OrthoDB" id="10529410at2759"/>